<reference evidence="3 4" key="1">
    <citation type="submission" date="2019-07" db="EMBL/GenBank/DDBJ databases">
        <authorList>
            <person name="Park Y.J."/>
            <person name="Jeong S.E."/>
            <person name="Jung H.S."/>
        </authorList>
    </citation>
    <scope>NUCLEOTIDE SEQUENCE [LARGE SCALE GENOMIC DNA]</scope>
    <source>
        <strain evidence="4">P16(2019)</strain>
    </source>
</reference>
<dbReference type="OrthoDB" id="9780518at2"/>
<dbReference type="SUPFAM" id="SSF51679">
    <property type="entry name" value="Bacterial luciferase-like"/>
    <property type="match status" value="1"/>
</dbReference>
<dbReference type="InterPro" id="IPR019949">
    <property type="entry name" value="CmoO-like"/>
</dbReference>
<dbReference type="GO" id="GO:0005829">
    <property type="term" value="C:cytosol"/>
    <property type="evidence" value="ECO:0007669"/>
    <property type="project" value="TreeGrafter"/>
</dbReference>
<sequence length="340" mass="37292">MELIQKNAKRFLNTPISVLDLAPITQGSNASETFKRSLDLAQKVDAWGFNRYWLAEHHNMPGIGSSATSIIINHIASGTKHIRVGSGGIMLPNHAPLMIAEQFGTLESLHPGRIDLGLGRAPGSDQLTARALRRTLFSNGDDFPDLVEELEAYMSEEATTGVKAYPGLGLSIPIWLLGSSGFSARLSASRGMPFSFASHFAPDYMHQAMDLYRSRFEPSDKLDKPHVMLGVSVVAADTDEEAEYLSTSRKQQMLDLMRGNPGQFKPPVKNLADHYAPGEIAALERNRGASSYMTGSPETIKQQLTSFIEETHADEIIISSDAFDHEARVRSHEIVAELLS</sequence>
<name>A0A554A048_9BACI</name>
<dbReference type="Gene3D" id="3.20.20.30">
    <property type="entry name" value="Luciferase-like domain"/>
    <property type="match status" value="1"/>
</dbReference>
<evidence type="ECO:0000313" key="4">
    <source>
        <dbReference type="Proteomes" id="UP000318521"/>
    </source>
</evidence>
<evidence type="ECO:0000256" key="1">
    <source>
        <dbReference type="ARBA" id="ARBA00007789"/>
    </source>
</evidence>
<dbReference type="RefSeq" id="WP_143848299.1">
    <property type="nucleotide sequence ID" value="NZ_VLXZ01000004.1"/>
</dbReference>
<evidence type="ECO:0000313" key="3">
    <source>
        <dbReference type="EMBL" id="TSB47069.1"/>
    </source>
</evidence>
<dbReference type="InterPro" id="IPR050766">
    <property type="entry name" value="Bact_Lucif_Oxidored"/>
</dbReference>
<dbReference type="PANTHER" id="PTHR30137:SF6">
    <property type="entry name" value="LUCIFERASE-LIKE MONOOXYGENASE"/>
    <property type="match status" value="1"/>
</dbReference>
<comment type="caution">
    <text evidence="3">The sequence shown here is derived from an EMBL/GenBank/DDBJ whole genome shotgun (WGS) entry which is preliminary data.</text>
</comment>
<dbReference type="EMBL" id="VLXZ01000004">
    <property type="protein sequence ID" value="TSB47069.1"/>
    <property type="molecule type" value="Genomic_DNA"/>
</dbReference>
<protein>
    <submittedName>
        <fullName evidence="3">LLM class flavin-dependent oxidoreductase</fullName>
    </submittedName>
</protein>
<dbReference type="PANTHER" id="PTHR30137">
    <property type="entry name" value="LUCIFERASE-LIKE MONOOXYGENASE"/>
    <property type="match status" value="1"/>
</dbReference>
<keyword evidence="4" id="KW-1185">Reference proteome</keyword>
<gene>
    <name evidence="3" type="ORF">FN960_08620</name>
</gene>
<dbReference type="FunFam" id="3.20.20.30:FF:000002">
    <property type="entry name" value="LLM class flavin-dependent oxidoreductase"/>
    <property type="match status" value="1"/>
</dbReference>
<dbReference type="Pfam" id="PF00296">
    <property type="entry name" value="Bac_luciferase"/>
    <property type="match status" value="1"/>
</dbReference>
<dbReference type="InterPro" id="IPR036661">
    <property type="entry name" value="Luciferase-like_sf"/>
</dbReference>
<dbReference type="CDD" id="cd00347">
    <property type="entry name" value="Flavin_utilizing_monoxygenases"/>
    <property type="match status" value="1"/>
</dbReference>
<dbReference type="GO" id="GO:0016705">
    <property type="term" value="F:oxidoreductase activity, acting on paired donors, with incorporation or reduction of molecular oxygen"/>
    <property type="evidence" value="ECO:0007669"/>
    <property type="project" value="InterPro"/>
</dbReference>
<dbReference type="Proteomes" id="UP000318521">
    <property type="component" value="Unassembled WGS sequence"/>
</dbReference>
<dbReference type="NCBIfam" id="TIGR03558">
    <property type="entry name" value="oxido_grp_1"/>
    <property type="match status" value="1"/>
</dbReference>
<comment type="similarity">
    <text evidence="1">To bacterial alkanal monooxygenase alpha and beta chains.</text>
</comment>
<accession>A0A554A048</accession>
<dbReference type="InterPro" id="IPR011251">
    <property type="entry name" value="Luciferase-like_dom"/>
</dbReference>
<feature type="domain" description="Luciferase-like" evidence="2">
    <location>
        <begin position="17"/>
        <end position="311"/>
    </location>
</feature>
<proteinExistence type="predicted"/>
<dbReference type="AlphaFoldDB" id="A0A554A048"/>
<evidence type="ECO:0000259" key="2">
    <source>
        <dbReference type="Pfam" id="PF00296"/>
    </source>
</evidence>
<organism evidence="3 4">
    <name type="scientific">Alkalicoccobacillus porphyridii</name>
    <dbReference type="NCBI Taxonomy" id="2597270"/>
    <lineage>
        <taxon>Bacteria</taxon>
        <taxon>Bacillati</taxon>
        <taxon>Bacillota</taxon>
        <taxon>Bacilli</taxon>
        <taxon>Bacillales</taxon>
        <taxon>Bacillaceae</taxon>
        <taxon>Alkalicoccobacillus</taxon>
    </lineage>
</organism>